<feature type="transmembrane region" description="Helical" evidence="1">
    <location>
        <begin position="228"/>
        <end position="247"/>
    </location>
</feature>
<keyword evidence="1" id="KW-0472">Membrane</keyword>
<gene>
    <name evidence="2" type="ORF">Pan14r_27650</name>
</gene>
<evidence type="ECO:0000313" key="2">
    <source>
        <dbReference type="EMBL" id="TWT70459.1"/>
    </source>
</evidence>
<dbReference type="Proteomes" id="UP000317238">
    <property type="component" value="Unassembled WGS sequence"/>
</dbReference>
<protein>
    <submittedName>
        <fullName evidence="2">ABC-2 family transporter protein</fullName>
    </submittedName>
</protein>
<feature type="transmembrane region" description="Helical" evidence="1">
    <location>
        <begin position="41"/>
        <end position="60"/>
    </location>
</feature>
<organism evidence="2 3">
    <name type="scientific">Crateriforma conspicua</name>
    <dbReference type="NCBI Taxonomy" id="2527996"/>
    <lineage>
        <taxon>Bacteria</taxon>
        <taxon>Pseudomonadati</taxon>
        <taxon>Planctomycetota</taxon>
        <taxon>Planctomycetia</taxon>
        <taxon>Planctomycetales</taxon>
        <taxon>Planctomycetaceae</taxon>
        <taxon>Crateriforma</taxon>
    </lineage>
</organism>
<comment type="caution">
    <text evidence="2">The sequence shown here is derived from an EMBL/GenBank/DDBJ whole genome shotgun (WGS) entry which is preliminary data.</text>
</comment>
<evidence type="ECO:0000256" key="1">
    <source>
        <dbReference type="SAM" id="Phobius"/>
    </source>
</evidence>
<dbReference type="AlphaFoldDB" id="A0A5C5Y691"/>
<dbReference type="RefSeq" id="WP_146439347.1">
    <property type="nucleotide sequence ID" value="NZ_SJPL01000001.1"/>
</dbReference>
<reference evidence="2 3" key="1">
    <citation type="submission" date="2019-02" db="EMBL/GenBank/DDBJ databases">
        <title>Deep-cultivation of Planctomycetes and their phenomic and genomic characterization uncovers novel biology.</title>
        <authorList>
            <person name="Wiegand S."/>
            <person name="Jogler M."/>
            <person name="Boedeker C."/>
            <person name="Pinto D."/>
            <person name="Vollmers J."/>
            <person name="Rivas-Marin E."/>
            <person name="Kohn T."/>
            <person name="Peeters S.H."/>
            <person name="Heuer A."/>
            <person name="Rast P."/>
            <person name="Oberbeckmann S."/>
            <person name="Bunk B."/>
            <person name="Jeske O."/>
            <person name="Meyerdierks A."/>
            <person name="Storesund J.E."/>
            <person name="Kallscheuer N."/>
            <person name="Luecker S."/>
            <person name="Lage O.M."/>
            <person name="Pohl T."/>
            <person name="Merkel B.J."/>
            <person name="Hornburger P."/>
            <person name="Mueller R.-W."/>
            <person name="Bruemmer F."/>
            <person name="Labrenz M."/>
            <person name="Spormann A.M."/>
            <person name="Op Den Camp H."/>
            <person name="Overmann J."/>
            <person name="Amann R."/>
            <person name="Jetten M.S.M."/>
            <person name="Mascher T."/>
            <person name="Medema M.H."/>
            <person name="Devos D.P."/>
            <person name="Kaster A.-K."/>
            <person name="Ovreas L."/>
            <person name="Rohde M."/>
            <person name="Galperin M.Y."/>
            <person name="Jogler C."/>
        </authorList>
    </citation>
    <scope>NUCLEOTIDE SEQUENCE [LARGE SCALE GENOMIC DNA]</scope>
    <source>
        <strain evidence="2 3">Pan14r</strain>
    </source>
</reference>
<evidence type="ECO:0000313" key="3">
    <source>
        <dbReference type="Proteomes" id="UP000317238"/>
    </source>
</evidence>
<name>A0A5C5Y691_9PLAN</name>
<accession>A0A5C5Y691</accession>
<dbReference type="OrthoDB" id="209761at2"/>
<sequence>MALHDVGYRGWNQSKTNRITRPLAIARSGVSLVLRAKWLRFGLMLGWLPVIFPAAIIFMFEYTTQQEPDRVVGLLMSPPIDRPDLAAEYMTDPAAVRHEIWSSAILAFFRYPQLYAMVILVGLITPRLVCYDMRSRAYLQYFARPLTPTEYVFGKSAVLWFFLACIVTVPALVLYVTGVLFSPGLMVVAETWDIPLRVLVASLCLILPTTTLAMVYSSLTPESRYATFAWFATWVLGYVAYTFLTFAPGVGRPPRRRFGGRGGPSMSDVSDWIDLDRWRLVSPYHMLGKVQSWVFDVQDTDGSVWPSIAVLVAMTVVGTWIIRNRILSRLRV</sequence>
<proteinExistence type="predicted"/>
<keyword evidence="1" id="KW-0812">Transmembrane</keyword>
<feature type="transmembrane region" description="Helical" evidence="1">
    <location>
        <begin position="303"/>
        <end position="322"/>
    </location>
</feature>
<dbReference type="EMBL" id="SJPL01000001">
    <property type="protein sequence ID" value="TWT70459.1"/>
    <property type="molecule type" value="Genomic_DNA"/>
</dbReference>
<feature type="transmembrane region" description="Helical" evidence="1">
    <location>
        <begin position="114"/>
        <end position="131"/>
    </location>
</feature>
<keyword evidence="3" id="KW-1185">Reference proteome</keyword>
<feature type="transmembrane region" description="Helical" evidence="1">
    <location>
        <begin position="196"/>
        <end position="216"/>
    </location>
</feature>
<keyword evidence="1" id="KW-1133">Transmembrane helix</keyword>
<feature type="transmembrane region" description="Helical" evidence="1">
    <location>
        <begin position="152"/>
        <end position="176"/>
    </location>
</feature>